<organism evidence="2 3">
    <name type="scientific">Streptomyces racemochromogenes</name>
    <dbReference type="NCBI Taxonomy" id="67353"/>
    <lineage>
        <taxon>Bacteria</taxon>
        <taxon>Bacillati</taxon>
        <taxon>Actinomycetota</taxon>
        <taxon>Actinomycetes</taxon>
        <taxon>Kitasatosporales</taxon>
        <taxon>Streptomycetaceae</taxon>
        <taxon>Streptomyces</taxon>
    </lineage>
</organism>
<name>A0ABW7P7L5_9ACTN</name>
<feature type="signal peptide" evidence="1">
    <location>
        <begin position="1"/>
        <end position="31"/>
    </location>
</feature>
<accession>A0ABW7P7L5</accession>
<sequence>MKRITRASAALLLAGAAAAAALTASTGTAVAAANVSYANDLVRTYDTGDSADNWNGCNKAKYVENSRLDRVHPRDPEEYYYCAPGYFGNGVQRVNLWFRHRA</sequence>
<dbReference type="Proteomes" id="UP001610631">
    <property type="component" value="Unassembled WGS sequence"/>
</dbReference>
<protein>
    <recommendedName>
        <fullName evidence="4">Secreted protein</fullName>
    </recommendedName>
</protein>
<gene>
    <name evidence="2" type="ORF">WDV06_04360</name>
</gene>
<keyword evidence="1" id="KW-0732">Signal</keyword>
<evidence type="ECO:0000313" key="2">
    <source>
        <dbReference type="EMBL" id="MFH7594324.1"/>
    </source>
</evidence>
<comment type="caution">
    <text evidence="2">The sequence shown here is derived from an EMBL/GenBank/DDBJ whole genome shotgun (WGS) entry which is preliminary data.</text>
</comment>
<reference evidence="2 3" key="1">
    <citation type="submission" date="2024-03" db="EMBL/GenBank/DDBJ databases">
        <title>Whole genome sequencing of Streptomyces racemochromogenes, to identify antimicrobial biosynthetic gene clusters.</title>
        <authorList>
            <person name="Suryawanshi P."/>
            <person name="Krishnaraj P.U."/>
            <person name="Arun Y.P."/>
            <person name="Suryawanshi M.P."/>
            <person name="Rakshit O."/>
        </authorList>
    </citation>
    <scope>NUCLEOTIDE SEQUENCE [LARGE SCALE GENOMIC DNA]</scope>
    <source>
        <strain evidence="2 3">AUDT626</strain>
    </source>
</reference>
<dbReference type="EMBL" id="JBBDHD010000007">
    <property type="protein sequence ID" value="MFH7594324.1"/>
    <property type="molecule type" value="Genomic_DNA"/>
</dbReference>
<dbReference type="RefSeq" id="WP_395508262.1">
    <property type="nucleotide sequence ID" value="NZ_JBBDHD010000007.1"/>
</dbReference>
<evidence type="ECO:0000256" key="1">
    <source>
        <dbReference type="SAM" id="SignalP"/>
    </source>
</evidence>
<proteinExistence type="predicted"/>
<evidence type="ECO:0000313" key="3">
    <source>
        <dbReference type="Proteomes" id="UP001610631"/>
    </source>
</evidence>
<evidence type="ECO:0008006" key="4">
    <source>
        <dbReference type="Google" id="ProtNLM"/>
    </source>
</evidence>
<feature type="chain" id="PRO_5046323886" description="Secreted protein" evidence="1">
    <location>
        <begin position="32"/>
        <end position="102"/>
    </location>
</feature>
<keyword evidence="3" id="KW-1185">Reference proteome</keyword>